<keyword evidence="2" id="KW-0809">Transit peptide</keyword>
<organism evidence="5">
    <name type="scientific">Streptomyces sp. CMC78</name>
    <dbReference type="NCBI Taxonomy" id="3231512"/>
    <lineage>
        <taxon>Bacteria</taxon>
        <taxon>Bacillati</taxon>
        <taxon>Actinomycetota</taxon>
        <taxon>Actinomycetes</taxon>
        <taxon>Kitasatosporales</taxon>
        <taxon>Streptomycetaceae</taxon>
        <taxon>Streptomyces</taxon>
    </lineage>
</organism>
<name>A0AB33KPU2_9ACTN</name>
<dbReference type="InterPro" id="IPR052571">
    <property type="entry name" value="Mt_RNA_Methyltransferase"/>
</dbReference>
<proteinExistence type="predicted"/>
<protein>
    <submittedName>
        <fullName evidence="5">Small ribosomal subunit Rsm22 family protein</fullName>
    </submittedName>
</protein>
<gene>
    <name evidence="5" type="ORF">SCMC78_54650</name>
</gene>
<evidence type="ECO:0000256" key="3">
    <source>
        <dbReference type="ARBA" id="ARBA00023004"/>
    </source>
</evidence>
<dbReference type="GO" id="GO:0046872">
    <property type="term" value="F:metal ion binding"/>
    <property type="evidence" value="ECO:0007669"/>
    <property type="project" value="UniProtKB-KW"/>
</dbReference>
<keyword evidence="1" id="KW-0479">Metal-binding</keyword>
<reference evidence="5" key="1">
    <citation type="submission" date="2024-07" db="EMBL/GenBank/DDBJ databases">
        <title>Complete genome sequences of cellulolytic bacteria, Kitasatospora sp. CMC57 and Streptomyces sp. CMC78, isolated from Japanese agricultural soil.</title>
        <authorList>
            <person name="Hashimoto T."/>
            <person name="Ito M."/>
            <person name="Iwamoto M."/>
            <person name="Fukahori D."/>
            <person name="Shoda T."/>
            <person name="Sakoda M."/>
            <person name="Morohoshi T."/>
            <person name="Mitsuboshi M."/>
            <person name="Nishizawa T."/>
        </authorList>
    </citation>
    <scope>NUCLEOTIDE SEQUENCE</scope>
    <source>
        <strain evidence="5">CMC78</strain>
    </source>
</reference>
<dbReference type="EMBL" id="AP035884">
    <property type="protein sequence ID" value="BFP55658.1"/>
    <property type="molecule type" value="Genomic_DNA"/>
</dbReference>
<dbReference type="GO" id="GO:0006412">
    <property type="term" value="P:translation"/>
    <property type="evidence" value="ECO:0007669"/>
    <property type="project" value="InterPro"/>
</dbReference>
<dbReference type="PANTHER" id="PTHR13184:SF5">
    <property type="entry name" value="METHYLTRANSFERASE-LIKE PROTEIN 17, MITOCHONDRIAL"/>
    <property type="match status" value="1"/>
</dbReference>
<dbReference type="InterPro" id="IPR029063">
    <property type="entry name" value="SAM-dependent_MTases_sf"/>
</dbReference>
<dbReference type="GO" id="GO:0015935">
    <property type="term" value="C:small ribosomal subunit"/>
    <property type="evidence" value="ECO:0007669"/>
    <property type="project" value="TreeGrafter"/>
</dbReference>
<evidence type="ECO:0000256" key="1">
    <source>
        <dbReference type="ARBA" id="ARBA00022723"/>
    </source>
</evidence>
<dbReference type="AlphaFoldDB" id="A0AB33KPU2"/>
<evidence type="ECO:0000256" key="2">
    <source>
        <dbReference type="ARBA" id="ARBA00022946"/>
    </source>
</evidence>
<keyword evidence="3" id="KW-0408">Iron</keyword>
<dbReference type="InterPro" id="IPR015324">
    <property type="entry name" value="Ribosomal_Rsm22-like"/>
</dbReference>
<dbReference type="PANTHER" id="PTHR13184">
    <property type="entry name" value="37S RIBOSOMAL PROTEIN S22"/>
    <property type="match status" value="1"/>
</dbReference>
<dbReference type="Gene3D" id="3.40.50.150">
    <property type="entry name" value="Vaccinia Virus protein VP39"/>
    <property type="match status" value="1"/>
</dbReference>
<dbReference type="KEGG" id="stcm:SCMC78_54650"/>
<dbReference type="GO" id="GO:0051536">
    <property type="term" value="F:iron-sulfur cluster binding"/>
    <property type="evidence" value="ECO:0007669"/>
    <property type="project" value="UniProtKB-KW"/>
</dbReference>
<dbReference type="GO" id="GO:0003735">
    <property type="term" value="F:structural constituent of ribosome"/>
    <property type="evidence" value="ECO:0007669"/>
    <property type="project" value="TreeGrafter"/>
</dbReference>
<dbReference type="Pfam" id="PF09243">
    <property type="entry name" value="Rsm22"/>
    <property type="match status" value="1"/>
</dbReference>
<keyword evidence="4" id="KW-0411">Iron-sulfur</keyword>
<dbReference type="SUPFAM" id="SSF53335">
    <property type="entry name" value="S-adenosyl-L-methionine-dependent methyltransferases"/>
    <property type="match status" value="1"/>
</dbReference>
<evidence type="ECO:0000313" key="5">
    <source>
        <dbReference type="EMBL" id="BFP55658.1"/>
    </source>
</evidence>
<accession>A0AB33KPU2</accession>
<sequence length="364" mass="38541">MRAHRAARVVSRTPWGGGEAECVRRVASAYNSAVNVTLPTAQSLRAALAGLLDGLPPKQATQAVDRLIASYRGETPTNAPILRDRSDVVAYAAYRMPATFEAVRSALDALVEAAPDWTPATHTDVGGGTGAASWAVAGAWEGPATTVLDWAEPALALGRELAEASGVPALRDVRWEQARIGAALELAPADLITVSYVLKELTAAARTELVDAAAAAGQAVVIVEPGTPDGYARIIEARDRLIAAGLSIAAPCPHSDACPIAPGTDWCHFSARVSRSSLHRQVKGGSLSHEDEKFSYVVGTRFPTAPAAARITRRPQIRKGQVLLELCTREEGLARSTVTKRHGELYRAARNIAWGDPWPPESTG</sequence>
<evidence type="ECO:0000256" key="4">
    <source>
        <dbReference type="ARBA" id="ARBA00023014"/>
    </source>
</evidence>
<dbReference type="GO" id="GO:0008168">
    <property type="term" value="F:methyltransferase activity"/>
    <property type="evidence" value="ECO:0007669"/>
    <property type="project" value="InterPro"/>
</dbReference>